<keyword evidence="1" id="KW-0812">Transmembrane</keyword>
<keyword evidence="1" id="KW-0472">Membrane</keyword>
<comment type="caution">
    <text evidence="2">The sequence shown here is derived from an EMBL/GenBank/DDBJ whole genome shotgun (WGS) entry which is preliminary data.</text>
</comment>
<keyword evidence="1" id="KW-1133">Transmembrane helix</keyword>
<dbReference type="EMBL" id="PIPS01000001">
    <property type="protein sequence ID" value="RUO44550.1"/>
    <property type="molecule type" value="Genomic_DNA"/>
</dbReference>
<name>A0AA94JDY5_9GAMM</name>
<proteinExistence type="predicted"/>
<dbReference type="AlphaFoldDB" id="A0AA94JDY5"/>
<evidence type="ECO:0000313" key="2">
    <source>
        <dbReference type="EMBL" id="RUO44550.1"/>
    </source>
</evidence>
<feature type="transmembrane region" description="Helical" evidence="1">
    <location>
        <begin position="64"/>
        <end position="84"/>
    </location>
</feature>
<dbReference type="Proteomes" id="UP000286680">
    <property type="component" value="Unassembled WGS sequence"/>
</dbReference>
<evidence type="ECO:0000313" key="3">
    <source>
        <dbReference type="Proteomes" id="UP000286680"/>
    </source>
</evidence>
<dbReference type="InterPro" id="IPR035093">
    <property type="entry name" value="RelE/ParE_toxin_dom_sf"/>
</dbReference>
<evidence type="ECO:0000256" key="1">
    <source>
        <dbReference type="SAM" id="Phobius"/>
    </source>
</evidence>
<accession>A0AA94JDY5</accession>
<dbReference type="Gene3D" id="3.30.2310.20">
    <property type="entry name" value="RelE-like"/>
    <property type="match status" value="1"/>
</dbReference>
<gene>
    <name evidence="2" type="ORF">CWE23_00455</name>
</gene>
<keyword evidence="3" id="KW-1185">Reference proteome</keyword>
<organism evidence="2 3">
    <name type="scientific">Idiomarina aquatica</name>
    <dbReference type="NCBI Taxonomy" id="1327752"/>
    <lineage>
        <taxon>Bacteria</taxon>
        <taxon>Pseudomonadati</taxon>
        <taxon>Pseudomonadota</taxon>
        <taxon>Gammaproteobacteria</taxon>
        <taxon>Alteromonadales</taxon>
        <taxon>Idiomarinaceae</taxon>
        <taxon>Idiomarina</taxon>
    </lineage>
</organism>
<reference evidence="3" key="1">
    <citation type="journal article" date="2018" name="Front. Microbiol.">
        <title>Genome-Based Analysis Reveals the Taxonomy and Diversity of the Family Idiomarinaceae.</title>
        <authorList>
            <person name="Liu Y."/>
            <person name="Lai Q."/>
            <person name="Shao Z."/>
        </authorList>
    </citation>
    <scope>NUCLEOTIDE SEQUENCE [LARGE SCALE GENOMIC DNA]</scope>
    <source>
        <strain evidence="3">SN-14</strain>
    </source>
</reference>
<sequence length="98" mass="11549">MKPLTFHPNVAHEVGAAYHWYESHAKGLGDDFFSELEASYKVISEYPEAWPTFYSRFKRYVLNWFPFSIIFSVKGDSIFVIAVINNRRKPGYWHSRAQ</sequence>
<protein>
    <submittedName>
        <fullName evidence="2">Plasmid stabilization protein</fullName>
    </submittedName>
</protein>